<dbReference type="PRINTS" id="PR00382">
    <property type="entry name" value="LIPIDTRNSFER"/>
</dbReference>
<dbReference type="AlphaFoldDB" id="A0A251TFP7"/>
<feature type="compositionally biased region" description="Low complexity" evidence="11">
    <location>
        <begin position="125"/>
        <end position="151"/>
    </location>
</feature>
<dbReference type="GO" id="GO:0006869">
    <property type="term" value="P:lipid transport"/>
    <property type="evidence" value="ECO:0007669"/>
    <property type="project" value="InterPro"/>
</dbReference>
<organism evidence="15 16">
    <name type="scientific">Helianthus annuus</name>
    <name type="common">Common sunflower</name>
    <dbReference type="NCBI Taxonomy" id="4232"/>
    <lineage>
        <taxon>Eukaryota</taxon>
        <taxon>Viridiplantae</taxon>
        <taxon>Streptophyta</taxon>
        <taxon>Embryophyta</taxon>
        <taxon>Tracheophyta</taxon>
        <taxon>Spermatophyta</taxon>
        <taxon>Magnoliopsida</taxon>
        <taxon>eudicotyledons</taxon>
        <taxon>Gunneridae</taxon>
        <taxon>Pentapetalae</taxon>
        <taxon>asterids</taxon>
        <taxon>campanulids</taxon>
        <taxon>Asterales</taxon>
        <taxon>Asteraceae</taxon>
        <taxon>Asteroideae</taxon>
        <taxon>Heliantheae alliance</taxon>
        <taxon>Heliantheae</taxon>
        <taxon>Helianthus</taxon>
    </lineage>
</organism>
<evidence type="ECO:0000256" key="6">
    <source>
        <dbReference type="ARBA" id="ARBA00022729"/>
    </source>
</evidence>
<gene>
    <name evidence="15" type="ORF">HannXRQ_Chr10g0282221</name>
    <name evidence="14" type="ORF">HanXRQr2_Chr10g0423891</name>
</gene>
<keyword evidence="7" id="KW-0446">Lipid-binding</keyword>
<evidence type="ECO:0000313" key="16">
    <source>
        <dbReference type="Proteomes" id="UP000215914"/>
    </source>
</evidence>
<keyword evidence="5" id="KW-0336">GPI-anchor</keyword>
<evidence type="ECO:0000256" key="3">
    <source>
        <dbReference type="ARBA" id="ARBA00022448"/>
    </source>
</evidence>
<evidence type="ECO:0000256" key="7">
    <source>
        <dbReference type="ARBA" id="ARBA00023121"/>
    </source>
</evidence>
<keyword evidence="16" id="KW-1185">Reference proteome</keyword>
<sequence>MHQTYMLNTSKTMASNQFEVFSVAMVMLCLCGVTMAQSGCTTALVSLSPCLGYVSGNSSTPSTSCCSQLANVVQSQPQCLCVFTGDGSGAPPGLNINQTLALALPGACTIQTPPVSRCTEGANGPVSSTPSDSPSESGSKTTPGTSAGASSATTISKTLPFYATSVLIFIATIYASY</sequence>
<evidence type="ECO:0000313" key="15">
    <source>
        <dbReference type="EMBL" id="OTG09955.1"/>
    </source>
</evidence>
<protein>
    <submittedName>
        <fullName evidence="14 15">Plant lipid transfer protein/Par allergen</fullName>
    </submittedName>
</protein>
<evidence type="ECO:0000256" key="5">
    <source>
        <dbReference type="ARBA" id="ARBA00022622"/>
    </source>
</evidence>
<dbReference type="InterPro" id="IPR000528">
    <property type="entry name" value="Plant_nsLTP"/>
</dbReference>
<dbReference type="GO" id="GO:0008289">
    <property type="term" value="F:lipid binding"/>
    <property type="evidence" value="ECO:0007669"/>
    <property type="project" value="UniProtKB-KW"/>
</dbReference>
<dbReference type="InParanoid" id="A0A251TFP7"/>
<dbReference type="Gene3D" id="1.10.110.10">
    <property type="entry name" value="Plant lipid-transfer and hydrophobic proteins"/>
    <property type="match status" value="1"/>
</dbReference>
<dbReference type="Pfam" id="PF14368">
    <property type="entry name" value="LTP_2"/>
    <property type="match status" value="1"/>
</dbReference>
<reference evidence="15" key="2">
    <citation type="submission" date="2017-02" db="EMBL/GenBank/DDBJ databases">
        <title>Sunflower complete genome.</title>
        <authorList>
            <person name="Langlade N."/>
            <person name="Munos S."/>
        </authorList>
    </citation>
    <scope>NUCLEOTIDE SEQUENCE [LARGE SCALE GENOMIC DNA]</scope>
    <source>
        <tissue evidence="15">Leaves</tissue>
    </source>
</reference>
<dbReference type="GO" id="GO:0098552">
    <property type="term" value="C:side of membrane"/>
    <property type="evidence" value="ECO:0007669"/>
    <property type="project" value="UniProtKB-KW"/>
</dbReference>
<dbReference type="PANTHER" id="PTHR33044">
    <property type="entry name" value="BIFUNCTIONAL INHIBITOR/LIPID-TRANSFER PROTEIN/SEED STORAGE 2S ALBUMIN SUPERFAMILY PROTEIN-RELATED"/>
    <property type="match status" value="1"/>
</dbReference>
<dbReference type="GO" id="GO:0005886">
    <property type="term" value="C:plasma membrane"/>
    <property type="evidence" value="ECO:0007669"/>
    <property type="project" value="UniProtKB-SubCell"/>
</dbReference>
<keyword evidence="3" id="KW-0813">Transport</keyword>
<evidence type="ECO:0000313" key="14">
    <source>
        <dbReference type="EMBL" id="KAF5785037.1"/>
    </source>
</evidence>
<keyword evidence="10" id="KW-0449">Lipoprotein</keyword>
<comment type="subcellular location">
    <subcellularLocation>
        <location evidence="1">Cell membrane</location>
        <topology evidence="1">Lipid-anchor</topology>
        <topology evidence="1">GPI-anchor</topology>
    </subcellularLocation>
</comment>
<evidence type="ECO:0000256" key="9">
    <source>
        <dbReference type="ARBA" id="ARBA00023180"/>
    </source>
</evidence>
<reference evidence="14 16" key="1">
    <citation type="journal article" date="2017" name="Nature">
        <title>The sunflower genome provides insights into oil metabolism, flowering and Asterid evolution.</title>
        <authorList>
            <person name="Badouin H."/>
            <person name="Gouzy J."/>
            <person name="Grassa C.J."/>
            <person name="Murat F."/>
            <person name="Staton S.E."/>
            <person name="Cottret L."/>
            <person name="Lelandais-Briere C."/>
            <person name="Owens G.L."/>
            <person name="Carrere S."/>
            <person name="Mayjonade B."/>
            <person name="Legrand L."/>
            <person name="Gill N."/>
            <person name="Kane N.C."/>
            <person name="Bowers J.E."/>
            <person name="Hubner S."/>
            <person name="Bellec A."/>
            <person name="Berard A."/>
            <person name="Berges H."/>
            <person name="Blanchet N."/>
            <person name="Boniface M.C."/>
            <person name="Brunel D."/>
            <person name="Catrice O."/>
            <person name="Chaidir N."/>
            <person name="Claudel C."/>
            <person name="Donnadieu C."/>
            <person name="Faraut T."/>
            <person name="Fievet G."/>
            <person name="Helmstetter N."/>
            <person name="King M."/>
            <person name="Knapp S.J."/>
            <person name="Lai Z."/>
            <person name="Le Paslier M.C."/>
            <person name="Lippi Y."/>
            <person name="Lorenzon L."/>
            <person name="Mandel J.R."/>
            <person name="Marage G."/>
            <person name="Marchand G."/>
            <person name="Marquand E."/>
            <person name="Bret-Mestries E."/>
            <person name="Morien E."/>
            <person name="Nambeesan S."/>
            <person name="Nguyen T."/>
            <person name="Pegot-Espagnet P."/>
            <person name="Pouilly N."/>
            <person name="Raftis F."/>
            <person name="Sallet E."/>
            <person name="Schiex T."/>
            <person name="Thomas J."/>
            <person name="Vandecasteele C."/>
            <person name="Vares D."/>
            <person name="Vear F."/>
            <person name="Vautrin S."/>
            <person name="Crespi M."/>
            <person name="Mangin B."/>
            <person name="Burke J.M."/>
            <person name="Salse J."/>
            <person name="Munos S."/>
            <person name="Vincourt P."/>
            <person name="Rieseberg L.H."/>
            <person name="Langlade N.B."/>
        </authorList>
    </citation>
    <scope>NUCLEOTIDE SEQUENCE [LARGE SCALE GENOMIC DNA]</scope>
    <source>
        <strain evidence="16">cv. SF193</strain>
        <tissue evidence="14">Leaves</tissue>
    </source>
</reference>
<keyword evidence="9" id="KW-0325">Glycoprotein</keyword>
<accession>A0A251TFP7</accession>
<dbReference type="EMBL" id="MNCJ02000325">
    <property type="protein sequence ID" value="KAF5785037.1"/>
    <property type="molecule type" value="Genomic_DNA"/>
</dbReference>
<comment type="similarity">
    <text evidence="2">Belongs to the plant LTP family.</text>
</comment>
<feature type="signal peptide" evidence="12">
    <location>
        <begin position="1"/>
        <end position="36"/>
    </location>
</feature>
<dbReference type="SMART" id="SM00499">
    <property type="entry name" value="AAI"/>
    <property type="match status" value="1"/>
</dbReference>
<evidence type="ECO:0000256" key="2">
    <source>
        <dbReference type="ARBA" id="ARBA00009748"/>
    </source>
</evidence>
<dbReference type="SUPFAM" id="SSF47699">
    <property type="entry name" value="Bifunctional inhibitor/lipid-transfer protein/seed storage 2S albumin"/>
    <property type="match status" value="1"/>
</dbReference>
<evidence type="ECO:0000256" key="11">
    <source>
        <dbReference type="SAM" id="MobiDB-lite"/>
    </source>
</evidence>
<feature type="region of interest" description="Disordered" evidence="11">
    <location>
        <begin position="119"/>
        <end position="151"/>
    </location>
</feature>
<evidence type="ECO:0000256" key="10">
    <source>
        <dbReference type="ARBA" id="ARBA00023288"/>
    </source>
</evidence>
<proteinExistence type="inferred from homology"/>
<feature type="chain" id="PRO_5011993049" evidence="12">
    <location>
        <begin position="37"/>
        <end position="177"/>
    </location>
</feature>
<dbReference type="Proteomes" id="UP000215914">
    <property type="component" value="Chromosome 10"/>
</dbReference>
<evidence type="ECO:0000256" key="4">
    <source>
        <dbReference type="ARBA" id="ARBA00022475"/>
    </source>
</evidence>
<feature type="domain" description="Bifunctional inhibitor/plant lipid transfer protein/seed storage helical" evidence="13">
    <location>
        <begin position="40"/>
        <end position="118"/>
    </location>
</feature>
<keyword evidence="6 12" id="KW-0732">Signal</keyword>
<evidence type="ECO:0000256" key="8">
    <source>
        <dbReference type="ARBA" id="ARBA00023157"/>
    </source>
</evidence>
<dbReference type="EMBL" id="CM007899">
    <property type="protein sequence ID" value="OTG09955.1"/>
    <property type="molecule type" value="Genomic_DNA"/>
</dbReference>
<keyword evidence="4" id="KW-1003">Cell membrane</keyword>
<reference evidence="14" key="3">
    <citation type="submission" date="2020-06" db="EMBL/GenBank/DDBJ databases">
        <title>Helianthus annuus Genome sequencing and assembly Release 2.</title>
        <authorList>
            <person name="Gouzy J."/>
            <person name="Langlade N."/>
            <person name="Munos S."/>
        </authorList>
    </citation>
    <scope>NUCLEOTIDE SEQUENCE</scope>
    <source>
        <tissue evidence="14">Leaves</tissue>
    </source>
</reference>
<evidence type="ECO:0000256" key="1">
    <source>
        <dbReference type="ARBA" id="ARBA00004609"/>
    </source>
</evidence>
<dbReference type="InterPro" id="IPR016140">
    <property type="entry name" value="Bifunc_inhib/LTP/seed_store"/>
</dbReference>
<dbReference type="FunFam" id="1.10.110.10:FF:000001">
    <property type="entry name" value="Bifunctional inhibitor/lipid-transfer protein/seed storage 2S albumin superfamily protein"/>
    <property type="match status" value="1"/>
</dbReference>
<dbReference type="OMA" id="MAARIMS"/>
<evidence type="ECO:0000256" key="12">
    <source>
        <dbReference type="SAM" id="SignalP"/>
    </source>
</evidence>
<name>A0A251TFP7_HELAN</name>
<dbReference type="Gramene" id="mRNA:HanXRQr2_Chr10g0423891">
    <property type="protein sequence ID" value="mRNA:HanXRQr2_Chr10g0423891"/>
    <property type="gene ID" value="HanXRQr2_Chr10g0423891"/>
</dbReference>
<keyword evidence="5" id="KW-0472">Membrane</keyword>
<keyword evidence="8" id="KW-1015">Disulfide bond</keyword>
<dbReference type="InterPro" id="IPR043325">
    <property type="entry name" value="LTSS"/>
</dbReference>
<dbReference type="CDD" id="cd00010">
    <property type="entry name" value="AAI_LTSS"/>
    <property type="match status" value="1"/>
</dbReference>
<evidence type="ECO:0000259" key="13">
    <source>
        <dbReference type="SMART" id="SM00499"/>
    </source>
</evidence>
<dbReference type="InterPro" id="IPR036312">
    <property type="entry name" value="Bifun_inhib/LTP/seed_sf"/>
</dbReference>